<sequence>MNNLRSASSAELLGTSSTVGVSRLQARVYGYSLELLFADDCAFKTVTEEDMQRSMDLFTKGCANFGLAISTAKSVVMHQPPHSAEYNNPRININGAQLKHVETFDYLESMVSRNTRINDEIAQRISKASQAFGRLQAYVWKC</sequence>
<dbReference type="PANTHER" id="PTHR47027:SF26">
    <property type="entry name" value="REVERSE TRANSCRIPTASE DOMAIN-CONTAINING PROTEIN"/>
    <property type="match status" value="1"/>
</dbReference>
<evidence type="ECO:0000313" key="1">
    <source>
        <dbReference type="EMBL" id="VDM00357.1"/>
    </source>
</evidence>
<dbReference type="OrthoDB" id="425014at2759"/>
<accession>A0A183TBX2</accession>
<evidence type="ECO:0000313" key="2">
    <source>
        <dbReference type="Proteomes" id="UP000275846"/>
    </source>
</evidence>
<keyword evidence="2" id="KW-1185">Reference proteome</keyword>
<dbReference type="AlphaFoldDB" id="A0A183TBX2"/>
<dbReference type="WBParaSite" id="SSLN_0001450201-mRNA-1">
    <property type="protein sequence ID" value="SSLN_0001450201-mRNA-1"/>
    <property type="gene ID" value="SSLN_0001450201"/>
</dbReference>
<dbReference type="PANTHER" id="PTHR47027">
    <property type="entry name" value="REVERSE TRANSCRIPTASE DOMAIN-CONTAINING PROTEIN"/>
    <property type="match status" value="1"/>
</dbReference>
<proteinExistence type="predicted"/>
<reference evidence="1 2" key="2">
    <citation type="submission" date="2018-11" db="EMBL/GenBank/DDBJ databases">
        <authorList>
            <consortium name="Pathogen Informatics"/>
        </authorList>
    </citation>
    <scope>NUCLEOTIDE SEQUENCE [LARGE SCALE GENOMIC DNA]</scope>
    <source>
        <strain evidence="1 2">NST_G2</strain>
    </source>
</reference>
<organism evidence="3">
    <name type="scientific">Schistocephalus solidus</name>
    <name type="common">Tapeworm</name>
    <dbReference type="NCBI Taxonomy" id="70667"/>
    <lineage>
        <taxon>Eukaryota</taxon>
        <taxon>Metazoa</taxon>
        <taxon>Spiralia</taxon>
        <taxon>Lophotrochozoa</taxon>
        <taxon>Platyhelminthes</taxon>
        <taxon>Cestoda</taxon>
        <taxon>Eucestoda</taxon>
        <taxon>Diphyllobothriidea</taxon>
        <taxon>Diphyllobothriidae</taxon>
        <taxon>Schistocephalus</taxon>
    </lineage>
</organism>
<reference evidence="3" key="1">
    <citation type="submission" date="2016-06" db="UniProtKB">
        <authorList>
            <consortium name="WormBaseParasite"/>
        </authorList>
    </citation>
    <scope>IDENTIFICATION</scope>
</reference>
<gene>
    <name evidence="1" type="ORF">SSLN_LOCUS13971</name>
</gene>
<dbReference type="Proteomes" id="UP000275846">
    <property type="component" value="Unassembled WGS sequence"/>
</dbReference>
<dbReference type="EMBL" id="UYSU01038530">
    <property type="protein sequence ID" value="VDM00357.1"/>
    <property type="molecule type" value="Genomic_DNA"/>
</dbReference>
<protein>
    <submittedName>
        <fullName evidence="3">Reverse transcriptase domain-containing protein</fullName>
    </submittedName>
</protein>
<name>A0A183TBX2_SCHSO</name>
<evidence type="ECO:0000313" key="3">
    <source>
        <dbReference type="WBParaSite" id="SSLN_0001450201-mRNA-1"/>
    </source>
</evidence>